<dbReference type="EMBL" id="CP091092">
    <property type="protein sequence ID" value="WFN36392.1"/>
    <property type="molecule type" value="Genomic_DNA"/>
</dbReference>
<reference evidence="1" key="1">
    <citation type="submission" date="2022-01" db="EMBL/GenBank/DDBJ databases">
        <title>Complete genome of Methanomicrobium antiquum DSM 21220.</title>
        <authorList>
            <person name="Chen S.-C."/>
            <person name="You Y.-T."/>
            <person name="Zhou Y.-Z."/>
            <person name="Lai M.-C."/>
        </authorList>
    </citation>
    <scope>NUCLEOTIDE SEQUENCE</scope>
    <source>
        <strain evidence="1">DSM 21220</strain>
    </source>
</reference>
<evidence type="ECO:0000313" key="2">
    <source>
        <dbReference type="Proteomes" id="UP001218895"/>
    </source>
</evidence>
<dbReference type="GeneID" id="79950656"/>
<dbReference type="KEGG" id="manq:L1994_09620"/>
<dbReference type="PROSITE" id="PS51257">
    <property type="entry name" value="PROKAR_LIPOPROTEIN"/>
    <property type="match status" value="1"/>
</dbReference>
<sequence length="238" mass="26302">MKIKKGIRVFCLLMLLIIACVLFASIVNEYNYQSKVYSQSVREIAAEPEDQIPPELRDRAIIFNENSFGITGPLVEDELKLLEEYTKKADEKRGLFYPEATGEITTYCSERGNLTVKTYIHGEKPILYPLEIRSNGYTTVTFEPAPGYTFQNLQVGTGVNAGGIGISVSIPSGTNVRSTSTGFLQSIMLPENVCYAKLGYEGFSVIGLTGRPVIDQTGSGSIRIGDNDFLTMKKVTIW</sequence>
<protein>
    <submittedName>
        <fullName evidence="1">Uncharacterized protein</fullName>
    </submittedName>
</protein>
<name>A0AAF0FPZ9_9EURY</name>
<dbReference type="AlphaFoldDB" id="A0AAF0FPZ9"/>
<accession>A0AAF0FPZ9</accession>
<proteinExistence type="predicted"/>
<gene>
    <name evidence="1" type="ORF">L1994_09620</name>
</gene>
<dbReference type="Proteomes" id="UP001218895">
    <property type="component" value="Chromosome"/>
</dbReference>
<dbReference type="RefSeq" id="WP_278099229.1">
    <property type="nucleotide sequence ID" value="NZ_CP091092.1"/>
</dbReference>
<keyword evidence="2" id="KW-1185">Reference proteome</keyword>
<organism evidence="1 2">
    <name type="scientific">Methanomicrobium antiquum</name>
    <dbReference type="NCBI Taxonomy" id="487686"/>
    <lineage>
        <taxon>Archaea</taxon>
        <taxon>Methanobacteriati</taxon>
        <taxon>Methanobacteriota</taxon>
        <taxon>Stenosarchaea group</taxon>
        <taxon>Methanomicrobia</taxon>
        <taxon>Methanomicrobiales</taxon>
        <taxon>Methanomicrobiaceae</taxon>
        <taxon>Methanomicrobium</taxon>
    </lineage>
</organism>
<evidence type="ECO:0000313" key="1">
    <source>
        <dbReference type="EMBL" id="WFN36392.1"/>
    </source>
</evidence>